<sequence>MYHLSTERPIFNMNAKSIEPSNNLRQASNSIIVYKHTHVT</sequence>
<organism evidence="1">
    <name type="scientific">Rhizophora mucronata</name>
    <name type="common">Asiatic mangrove</name>
    <dbReference type="NCBI Taxonomy" id="61149"/>
    <lineage>
        <taxon>Eukaryota</taxon>
        <taxon>Viridiplantae</taxon>
        <taxon>Streptophyta</taxon>
        <taxon>Embryophyta</taxon>
        <taxon>Tracheophyta</taxon>
        <taxon>Spermatophyta</taxon>
        <taxon>Magnoliopsida</taxon>
        <taxon>eudicotyledons</taxon>
        <taxon>Gunneridae</taxon>
        <taxon>Pentapetalae</taxon>
        <taxon>rosids</taxon>
        <taxon>fabids</taxon>
        <taxon>Malpighiales</taxon>
        <taxon>Rhizophoraceae</taxon>
        <taxon>Rhizophora</taxon>
    </lineage>
</organism>
<accession>A0A2P2NJQ1</accession>
<evidence type="ECO:0000313" key="1">
    <source>
        <dbReference type="EMBL" id="MBX42712.1"/>
    </source>
</evidence>
<dbReference type="EMBL" id="GGEC01062228">
    <property type="protein sequence ID" value="MBX42712.1"/>
    <property type="molecule type" value="Transcribed_RNA"/>
</dbReference>
<proteinExistence type="predicted"/>
<reference evidence="1" key="1">
    <citation type="submission" date="2018-02" db="EMBL/GenBank/DDBJ databases">
        <title>Rhizophora mucronata_Transcriptome.</title>
        <authorList>
            <person name="Meera S.P."/>
            <person name="Sreeshan A."/>
            <person name="Augustine A."/>
        </authorList>
    </citation>
    <scope>NUCLEOTIDE SEQUENCE</scope>
    <source>
        <tissue evidence="1">Leaf</tissue>
    </source>
</reference>
<protein>
    <submittedName>
        <fullName evidence="1">Uncharacterized protein</fullName>
    </submittedName>
</protein>
<dbReference type="AlphaFoldDB" id="A0A2P2NJQ1"/>
<name>A0A2P2NJQ1_RHIMU</name>